<evidence type="ECO:0000313" key="2">
    <source>
        <dbReference type="EMBL" id="SHK78992.1"/>
    </source>
</evidence>
<protein>
    <submittedName>
        <fullName evidence="2">Uncharacterized protein</fullName>
    </submittedName>
</protein>
<organism evidence="2 3">
    <name type="scientific">Halomonas caseinilytica</name>
    <dbReference type="NCBI Taxonomy" id="438744"/>
    <lineage>
        <taxon>Bacteria</taxon>
        <taxon>Pseudomonadati</taxon>
        <taxon>Pseudomonadota</taxon>
        <taxon>Gammaproteobacteria</taxon>
        <taxon>Oceanospirillales</taxon>
        <taxon>Halomonadaceae</taxon>
        <taxon>Halomonas</taxon>
    </lineage>
</organism>
<keyword evidence="3" id="KW-1185">Reference proteome</keyword>
<gene>
    <name evidence="2" type="ORF">SAMN05192556_105156</name>
</gene>
<feature type="chain" id="PRO_5009921636" evidence="1">
    <location>
        <begin position="27"/>
        <end position="148"/>
    </location>
</feature>
<feature type="signal peptide" evidence="1">
    <location>
        <begin position="1"/>
        <end position="26"/>
    </location>
</feature>
<evidence type="ECO:0000313" key="3">
    <source>
        <dbReference type="Proteomes" id="UP000184248"/>
    </source>
</evidence>
<keyword evidence="1" id="KW-0732">Signal</keyword>
<sequence>MSTISLGRRALFALPLFAFSTFSALAEEGSDLTFQGDASFGGPHGGQSIQAALIDTASGEVLGMESGEVSASAEPAFTFEFPRALQEGGNYEVHYWIDSNFGGGSVGRCDEMQNDHQWSIPIEADGGNVSHVETHDPSTLASVCDTFE</sequence>
<reference evidence="3" key="1">
    <citation type="submission" date="2016-11" db="EMBL/GenBank/DDBJ databases">
        <authorList>
            <person name="Varghese N."/>
            <person name="Submissions S."/>
        </authorList>
    </citation>
    <scope>NUCLEOTIDE SEQUENCE [LARGE SCALE GENOMIC DNA]</scope>
    <source>
        <strain evidence="3">ALO Sharm</strain>
    </source>
</reference>
<proteinExistence type="predicted"/>
<dbReference type="Proteomes" id="UP000184248">
    <property type="component" value="Unassembled WGS sequence"/>
</dbReference>
<dbReference type="EMBL" id="FRAL01000005">
    <property type="protein sequence ID" value="SHK78992.1"/>
    <property type="molecule type" value="Genomic_DNA"/>
</dbReference>
<evidence type="ECO:0000256" key="1">
    <source>
        <dbReference type="SAM" id="SignalP"/>
    </source>
</evidence>
<dbReference type="AlphaFoldDB" id="A0A1M6VBX3"/>
<accession>A0A1M6VBX3</accession>
<name>A0A1M6VBX3_9GAMM</name>
<dbReference type="OrthoDB" id="6166281at2"/>